<dbReference type="InterPro" id="IPR020821">
    <property type="entry name" value="ENPP1-3/EXOG-like_nuc-like"/>
</dbReference>
<dbReference type="GO" id="GO:0046872">
    <property type="term" value="F:metal ion binding"/>
    <property type="evidence" value="ECO:0007669"/>
    <property type="project" value="InterPro"/>
</dbReference>
<dbReference type="Pfam" id="PF01223">
    <property type="entry name" value="Endonuclease_NS"/>
    <property type="match status" value="1"/>
</dbReference>
<dbReference type="InterPro" id="IPR044925">
    <property type="entry name" value="His-Me_finger_sf"/>
</dbReference>
<dbReference type="OrthoDB" id="69221at2759"/>
<dbReference type="PANTHER" id="PTHR21472:SF26">
    <property type="entry name" value="ENDONUCLEASE DOMAIN CONTAINING 1"/>
    <property type="match status" value="1"/>
</dbReference>
<feature type="domain" description="ENPP1-3/EXOG-like endonuclease/phosphodiesterase" evidence="1">
    <location>
        <begin position="4"/>
        <end position="181"/>
    </location>
</feature>
<dbReference type="InterPro" id="IPR044929">
    <property type="entry name" value="DNA/RNA_non-sp_Endonuclease_sf"/>
</dbReference>
<organism evidence="3 4">
    <name type="scientific">Hymenochirus boettgeri</name>
    <name type="common">Congo dwarf clawed frog</name>
    <dbReference type="NCBI Taxonomy" id="247094"/>
    <lineage>
        <taxon>Eukaryota</taxon>
        <taxon>Metazoa</taxon>
        <taxon>Chordata</taxon>
        <taxon>Craniata</taxon>
        <taxon>Vertebrata</taxon>
        <taxon>Euteleostomi</taxon>
        <taxon>Amphibia</taxon>
        <taxon>Batrachia</taxon>
        <taxon>Anura</taxon>
        <taxon>Pipoidea</taxon>
        <taxon>Pipidae</taxon>
        <taxon>Pipinae</taxon>
        <taxon>Hymenochirus</taxon>
    </lineage>
</organism>
<name>A0A8T2IFY5_9PIPI</name>
<evidence type="ECO:0000259" key="1">
    <source>
        <dbReference type="SMART" id="SM00477"/>
    </source>
</evidence>
<sequence length="197" mass="22303">MDKNMKFEDEVKKLIQKHKMVNMANSKNSVENRLGFSQATFKDYENSKFKRAFLNPYRHHFNEIGGEATFTLTNVVPMTTTLHQLWSSRDDFMVVTAEKCDKMYVVTGVVPGNTGIENGRVTVPSHVWSAYCCVDVRGNPTLSGATIKENKDYDITKDKAERVEIIELERKLKELFKVSDAITIFPGTCSIAGPSRP</sequence>
<protein>
    <submittedName>
        <fullName evidence="3">Uncharacterized protein</fullName>
    </submittedName>
</protein>
<dbReference type="GO" id="GO:0003676">
    <property type="term" value="F:nucleic acid binding"/>
    <property type="evidence" value="ECO:0007669"/>
    <property type="project" value="InterPro"/>
</dbReference>
<evidence type="ECO:0000313" key="4">
    <source>
        <dbReference type="Proteomes" id="UP000812440"/>
    </source>
</evidence>
<dbReference type="GO" id="GO:0016787">
    <property type="term" value="F:hydrolase activity"/>
    <property type="evidence" value="ECO:0007669"/>
    <property type="project" value="InterPro"/>
</dbReference>
<gene>
    <name evidence="3" type="ORF">GDO86_019743</name>
</gene>
<dbReference type="Proteomes" id="UP000812440">
    <property type="component" value="Unassembled WGS sequence"/>
</dbReference>
<accession>A0A8T2IFY5</accession>
<dbReference type="EMBL" id="JAACNH010000507">
    <property type="protein sequence ID" value="KAG8430922.1"/>
    <property type="molecule type" value="Genomic_DNA"/>
</dbReference>
<dbReference type="SUPFAM" id="SSF54060">
    <property type="entry name" value="His-Me finger endonucleases"/>
    <property type="match status" value="1"/>
</dbReference>
<dbReference type="Gene3D" id="3.40.570.10">
    <property type="entry name" value="Extracellular Endonuclease, subunit A"/>
    <property type="match status" value="1"/>
</dbReference>
<dbReference type="InterPro" id="IPR001604">
    <property type="entry name" value="Endo_G_ENPP1-like_dom"/>
</dbReference>
<evidence type="ECO:0000259" key="2">
    <source>
        <dbReference type="SMART" id="SM00892"/>
    </source>
</evidence>
<evidence type="ECO:0000313" key="3">
    <source>
        <dbReference type="EMBL" id="KAG8430922.1"/>
    </source>
</evidence>
<feature type="domain" description="DNA/RNA non-specific endonuclease/pyrophosphatase/phosphodiesterase" evidence="2">
    <location>
        <begin position="15"/>
        <end position="181"/>
    </location>
</feature>
<dbReference type="AlphaFoldDB" id="A0A8T2IFY5"/>
<keyword evidence="4" id="KW-1185">Reference proteome</keyword>
<comment type="caution">
    <text evidence="3">The sequence shown here is derived from an EMBL/GenBank/DDBJ whole genome shotgun (WGS) entry which is preliminary data.</text>
</comment>
<proteinExistence type="predicted"/>
<reference evidence="3" key="1">
    <citation type="thesis" date="2020" institute="ProQuest LLC" country="789 East Eisenhower Parkway, Ann Arbor, MI, USA">
        <title>Comparative Genomics and Chromosome Evolution.</title>
        <authorList>
            <person name="Mudd A.B."/>
        </authorList>
    </citation>
    <scope>NUCLEOTIDE SEQUENCE</scope>
    <source>
        <strain evidence="3">Female2</strain>
        <tissue evidence="3">Blood</tissue>
    </source>
</reference>
<dbReference type="SMART" id="SM00892">
    <property type="entry name" value="Endonuclease_NS"/>
    <property type="match status" value="1"/>
</dbReference>
<dbReference type="InterPro" id="IPR039015">
    <property type="entry name" value="ENDOD1"/>
</dbReference>
<dbReference type="PANTHER" id="PTHR21472">
    <property type="entry name" value="ENDONUCLEASE DOMAIN-CONTAINING 1 PROTEIN ENDOD1"/>
    <property type="match status" value="1"/>
</dbReference>
<dbReference type="SMART" id="SM00477">
    <property type="entry name" value="NUC"/>
    <property type="match status" value="1"/>
</dbReference>